<dbReference type="OrthoDB" id="6194308at2"/>
<dbReference type="AlphaFoldDB" id="A0A158BAA8"/>
<dbReference type="RefSeq" id="WP_062604783.1">
    <property type="nucleotide sequence ID" value="NZ_FCOX02000010.1"/>
</dbReference>
<dbReference type="InterPro" id="IPR036514">
    <property type="entry name" value="SGNH_hydro_sf"/>
</dbReference>
<dbReference type="GO" id="GO:0016788">
    <property type="term" value="F:hydrolase activity, acting on ester bonds"/>
    <property type="evidence" value="ECO:0007669"/>
    <property type="project" value="UniProtKB-ARBA"/>
</dbReference>
<dbReference type="Proteomes" id="UP000071859">
    <property type="component" value="Unassembled WGS sequence"/>
</dbReference>
<dbReference type="Gene3D" id="3.40.50.1110">
    <property type="entry name" value="SGNH hydrolase"/>
    <property type="match status" value="1"/>
</dbReference>
<sequence length="294" mass="32054">MAGPANNLYERWQEQIQQDLKARIKAHQHAVLQAKALQARQAGGPRPLILLGDGDSWFDYPLPNPVHASDVLEALRTTGTPAPLILKLAHYGDATTTLLGVTQRNRLIAQLQDPANGPVDAILFSGGGNDVVGDQFRFWLNDASAARSDPARGINVQRLGYIFGVVESAYLDLIRIRDEFAPHAPIFVHGYDFALPTGISACRLAGPWLRPSLVDRGWPDFAPGSLIVKTILVRFHAMLLRLASDPVHDMVLVETQGTLAPGDWANELHPTGAGFAKIGARFRSALAARFPDRI</sequence>
<proteinExistence type="predicted"/>
<reference evidence="1" key="1">
    <citation type="submission" date="2016-01" db="EMBL/GenBank/DDBJ databases">
        <authorList>
            <person name="Peeters C."/>
        </authorList>
    </citation>
    <scope>NUCLEOTIDE SEQUENCE</scope>
    <source>
        <strain evidence="1">LMG 29321</strain>
    </source>
</reference>
<evidence type="ECO:0008006" key="3">
    <source>
        <dbReference type="Google" id="ProtNLM"/>
    </source>
</evidence>
<name>A0A158BAA8_9BURK</name>
<dbReference type="EMBL" id="FCOX02000010">
    <property type="protein sequence ID" value="SAK67004.1"/>
    <property type="molecule type" value="Genomic_DNA"/>
</dbReference>
<comment type="caution">
    <text evidence="1">The sequence shown here is derived from an EMBL/GenBank/DDBJ whole genome shotgun (WGS) entry which is preliminary data.</text>
</comment>
<evidence type="ECO:0000313" key="1">
    <source>
        <dbReference type="EMBL" id="SAK67004.1"/>
    </source>
</evidence>
<keyword evidence="2" id="KW-1185">Reference proteome</keyword>
<gene>
    <name evidence="1" type="ORF">AWB78_02441</name>
</gene>
<organism evidence="1 2">
    <name type="scientific">Caballeronia calidae</name>
    <dbReference type="NCBI Taxonomy" id="1777139"/>
    <lineage>
        <taxon>Bacteria</taxon>
        <taxon>Pseudomonadati</taxon>
        <taxon>Pseudomonadota</taxon>
        <taxon>Betaproteobacteria</taxon>
        <taxon>Burkholderiales</taxon>
        <taxon>Burkholderiaceae</taxon>
        <taxon>Caballeronia</taxon>
    </lineage>
</organism>
<dbReference type="SUPFAM" id="SSF52266">
    <property type="entry name" value="SGNH hydrolase"/>
    <property type="match status" value="1"/>
</dbReference>
<protein>
    <recommendedName>
        <fullName evidence="3">SGNH hydrolase-type esterase domain-containing protein</fullName>
    </recommendedName>
</protein>
<accession>A0A158BAA8</accession>
<evidence type="ECO:0000313" key="2">
    <source>
        <dbReference type="Proteomes" id="UP000071859"/>
    </source>
</evidence>